<evidence type="ECO:0000313" key="7">
    <source>
        <dbReference type="Proteomes" id="UP000245820"/>
    </source>
</evidence>
<dbReference type="InterPro" id="IPR001647">
    <property type="entry name" value="HTH_TetR"/>
</dbReference>
<dbReference type="PANTHER" id="PTHR30055:SF234">
    <property type="entry name" value="HTH-TYPE TRANSCRIPTIONAL REGULATOR BETI"/>
    <property type="match status" value="1"/>
</dbReference>
<evidence type="ECO:0000256" key="1">
    <source>
        <dbReference type="ARBA" id="ARBA00023015"/>
    </source>
</evidence>
<reference evidence="6 7" key="1">
    <citation type="submission" date="2018-05" db="EMBL/GenBank/DDBJ databases">
        <title>Complete genome sequence of Massilia oculi sp. nov. CCUG 43427T (=DSM 26321T), the type strain of M. oculi, and comparison with genome sequences of other Massilia strains.</title>
        <authorList>
            <person name="Zhu B."/>
        </authorList>
    </citation>
    <scope>NUCLEOTIDE SEQUENCE [LARGE SCALE GENOMIC DNA]</scope>
    <source>
        <strain evidence="6 7">CCUG 43427</strain>
    </source>
</reference>
<dbReference type="GO" id="GO:0003700">
    <property type="term" value="F:DNA-binding transcription factor activity"/>
    <property type="evidence" value="ECO:0007669"/>
    <property type="project" value="TreeGrafter"/>
</dbReference>
<evidence type="ECO:0000256" key="4">
    <source>
        <dbReference type="PROSITE-ProRule" id="PRU00335"/>
    </source>
</evidence>
<dbReference type="EMBL" id="CP029343">
    <property type="protein sequence ID" value="AWL07292.1"/>
    <property type="molecule type" value="Genomic_DNA"/>
</dbReference>
<keyword evidence="3" id="KW-0804">Transcription</keyword>
<proteinExistence type="predicted"/>
<dbReference type="InterPro" id="IPR050109">
    <property type="entry name" value="HTH-type_TetR-like_transc_reg"/>
</dbReference>
<accession>A0A2S2DPI8</accession>
<keyword evidence="7" id="KW-1185">Reference proteome</keyword>
<dbReference type="Pfam" id="PF00440">
    <property type="entry name" value="TetR_N"/>
    <property type="match status" value="1"/>
</dbReference>
<organism evidence="6 7">
    <name type="scientific">Massilia oculi</name>
    <dbReference type="NCBI Taxonomy" id="945844"/>
    <lineage>
        <taxon>Bacteria</taxon>
        <taxon>Pseudomonadati</taxon>
        <taxon>Pseudomonadota</taxon>
        <taxon>Betaproteobacteria</taxon>
        <taxon>Burkholderiales</taxon>
        <taxon>Oxalobacteraceae</taxon>
        <taxon>Telluria group</taxon>
        <taxon>Massilia</taxon>
    </lineage>
</organism>
<dbReference type="Proteomes" id="UP000245820">
    <property type="component" value="Chromosome"/>
</dbReference>
<dbReference type="AlphaFoldDB" id="A0A2S2DPI8"/>
<dbReference type="SUPFAM" id="SSF46689">
    <property type="entry name" value="Homeodomain-like"/>
    <property type="match status" value="1"/>
</dbReference>
<evidence type="ECO:0000313" key="6">
    <source>
        <dbReference type="EMBL" id="AWL07292.1"/>
    </source>
</evidence>
<evidence type="ECO:0000256" key="3">
    <source>
        <dbReference type="ARBA" id="ARBA00023163"/>
    </source>
</evidence>
<evidence type="ECO:0000259" key="5">
    <source>
        <dbReference type="PROSITE" id="PS50977"/>
    </source>
</evidence>
<dbReference type="PANTHER" id="PTHR30055">
    <property type="entry name" value="HTH-TYPE TRANSCRIPTIONAL REGULATOR RUTR"/>
    <property type="match status" value="1"/>
</dbReference>
<feature type="domain" description="HTH tetR-type" evidence="5">
    <location>
        <begin position="29"/>
        <end position="89"/>
    </location>
</feature>
<dbReference type="RefSeq" id="WP_109347579.1">
    <property type="nucleotide sequence ID" value="NZ_CP029343.1"/>
</dbReference>
<keyword evidence="2 4" id="KW-0238">DNA-binding</keyword>
<gene>
    <name evidence="6" type="ORF">DIR46_24595</name>
</gene>
<sequence>MAVISDAVTIQTPATPRKRGGRPSADQAGDVDRRILDAATSLFLRSGFDATSCDQVLALAGAGKASLYARYANKEALFSAVVRRFIEQLTPPAADQRSGMPVAERLRTAGFGVLRHALTDEAVGLMRACLATAQRLPELSHMAGRIGHDGGMVCVMRALCGPTPTPEQTAQALVVAQRFIDMVLVPQQMRALIGDDHECLESTASRRIDDAITLLGRAGLLDAFEAEPEV</sequence>
<keyword evidence="1" id="KW-0805">Transcription regulation</keyword>
<evidence type="ECO:0000256" key="2">
    <source>
        <dbReference type="ARBA" id="ARBA00023125"/>
    </source>
</evidence>
<feature type="DNA-binding region" description="H-T-H motif" evidence="4">
    <location>
        <begin position="52"/>
        <end position="71"/>
    </location>
</feature>
<dbReference type="PROSITE" id="PS50977">
    <property type="entry name" value="HTH_TETR_2"/>
    <property type="match status" value="1"/>
</dbReference>
<dbReference type="Gene3D" id="1.10.357.10">
    <property type="entry name" value="Tetracycline Repressor, domain 2"/>
    <property type="match status" value="1"/>
</dbReference>
<protein>
    <submittedName>
        <fullName evidence="6">TetR/AcrR family transcriptional regulator</fullName>
    </submittedName>
</protein>
<dbReference type="OrthoDB" id="5293507at2"/>
<name>A0A2S2DPI8_9BURK</name>
<dbReference type="GO" id="GO:0000976">
    <property type="term" value="F:transcription cis-regulatory region binding"/>
    <property type="evidence" value="ECO:0007669"/>
    <property type="project" value="TreeGrafter"/>
</dbReference>
<dbReference type="PRINTS" id="PR00455">
    <property type="entry name" value="HTHTETR"/>
</dbReference>
<dbReference type="KEGG" id="mtim:DIR46_24595"/>
<dbReference type="InterPro" id="IPR009057">
    <property type="entry name" value="Homeodomain-like_sf"/>
</dbReference>